<keyword evidence="3" id="KW-0238">DNA-binding</keyword>
<dbReference type="OrthoDB" id="9789891at2"/>
<evidence type="ECO:0000256" key="2">
    <source>
        <dbReference type="ARBA" id="ARBA00023015"/>
    </source>
</evidence>
<dbReference type="Proteomes" id="UP000003860">
    <property type="component" value="Unassembled WGS sequence"/>
</dbReference>
<keyword evidence="2" id="KW-0805">Transcription regulation</keyword>
<evidence type="ECO:0000313" key="7">
    <source>
        <dbReference type="Proteomes" id="UP000003860"/>
    </source>
</evidence>
<dbReference type="EMBL" id="ACXX02000001">
    <property type="protein sequence ID" value="EGD49335.1"/>
    <property type="molecule type" value="Genomic_DNA"/>
</dbReference>
<dbReference type="PROSITE" id="PS50932">
    <property type="entry name" value="HTH_LACI_2"/>
    <property type="match status" value="1"/>
</dbReference>
<dbReference type="Pfam" id="PF13377">
    <property type="entry name" value="Peripla_BP_3"/>
    <property type="match status" value="1"/>
</dbReference>
<dbReference type="GO" id="GO:0000976">
    <property type="term" value="F:transcription cis-regulatory region binding"/>
    <property type="evidence" value="ECO:0007669"/>
    <property type="project" value="TreeGrafter"/>
</dbReference>
<evidence type="ECO:0000256" key="4">
    <source>
        <dbReference type="ARBA" id="ARBA00023163"/>
    </source>
</evidence>
<dbReference type="SMART" id="SM00354">
    <property type="entry name" value="HTH_LACI"/>
    <property type="match status" value="1"/>
</dbReference>
<dbReference type="PROSITE" id="PS00356">
    <property type="entry name" value="HTH_LACI_1"/>
    <property type="match status" value="1"/>
</dbReference>
<sequence length="342" mass="37946">MKVTILDVAREANVSKSTVSLVLNNSKAVKLETQYKVREAIKKLNYTPNLAARELTTSRTHTLGIVFLTSNHFKKPYAFDSVAETLLYDTSNGIYTGLKNTDYALLTERFSSVSNPDALPSLIMSRRIDGVFLIGGLFTSDLIEHLRQINLPTVIIGLQYNGTDSIFSEMEQVGYLAAKELLEKHHKRILFLNGPANSSNSQKKLSGMQKAFSEYGENPKNLYVVNSGYAGLDGYKSLKEIWESGLRPDAIFGASDGITSGAMRFLFEQKVNIPQDLSIIGYESSILSEYSPVNLTVIDAHKEKMGEEACRALLKRIEKPRSNTVWLGIPPTLSHGSSVIER</sequence>
<dbReference type="AlphaFoldDB" id="F1T787"/>
<dbReference type="InterPro" id="IPR000843">
    <property type="entry name" value="HTH_LacI"/>
</dbReference>
<dbReference type="InterPro" id="IPR046335">
    <property type="entry name" value="LacI/GalR-like_sensor"/>
</dbReference>
<dbReference type="Gene3D" id="1.10.260.40">
    <property type="entry name" value="lambda repressor-like DNA-binding domains"/>
    <property type="match status" value="1"/>
</dbReference>
<dbReference type="PANTHER" id="PTHR30146:SF148">
    <property type="entry name" value="HTH-TYPE TRANSCRIPTIONAL REPRESSOR PURR-RELATED"/>
    <property type="match status" value="1"/>
</dbReference>
<dbReference type="eggNOG" id="COG1609">
    <property type="taxonomic scope" value="Bacteria"/>
</dbReference>
<evidence type="ECO:0000259" key="5">
    <source>
        <dbReference type="PROSITE" id="PS50932"/>
    </source>
</evidence>
<dbReference type="Pfam" id="PF00356">
    <property type="entry name" value="LacI"/>
    <property type="match status" value="1"/>
</dbReference>
<comment type="caution">
    <text evidence="6">The sequence shown here is derived from an EMBL/GenBank/DDBJ whole genome shotgun (WGS) entry which is preliminary data.</text>
</comment>
<organism evidence="6 7">
    <name type="scientific">Ruminiclostridium papyrosolvens DSM 2782</name>
    <dbReference type="NCBI Taxonomy" id="588581"/>
    <lineage>
        <taxon>Bacteria</taxon>
        <taxon>Bacillati</taxon>
        <taxon>Bacillota</taxon>
        <taxon>Clostridia</taxon>
        <taxon>Eubacteriales</taxon>
        <taxon>Oscillospiraceae</taxon>
        <taxon>Ruminiclostridium</taxon>
    </lineage>
</organism>
<proteinExistence type="predicted"/>
<dbReference type="Gene3D" id="3.40.50.2300">
    <property type="match status" value="2"/>
</dbReference>
<evidence type="ECO:0000256" key="3">
    <source>
        <dbReference type="ARBA" id="ARBA00023125"/>
    </source>
</evidence>
<dbReference type="GO" id="GO:0003700">
    <property type="term" value="F:DNA-binding transcription factor activity"/>
    <property type="evidence" value="ECO:0007669"/>
    <property type="project" value="TreeGrafter"/>
</dbReference>
<keyword evidence="7" id="KW-1185">Reference proteome</keyword>
<dbReference type="SUPFAM" id="SSF47413">
    <property type="entry name" value="lambda repressor-like DNA-binding domains"/>
    <property type="match status" value="1"/>
</dbReference>
<keyword evidence="1" id="KW-0678">Repressor</keyword>
<dbReference type="CDD" id="cd01392">
    <property type="entry name" value="HTH_LacI"/>
    <property type="match status" value="1"/>
</dbReference>
<reference evidence="6" key="2">
    <citation type="submission" date="2011-01" db="EMBL/GenBank/DDBJ databases">
        <title>The Non-contiguous Finished genome of Clostridium papyrosolvens.</title>
        <authorList>
            <person name="Lucas S."/>
            <person name="Copeland A."/>
            <person name="Lapidus A."/>
            <person name="Cheng J.-F."/>
            <person name="Goodwin L."/>
            <person name="Pitluck S."/>
            <person name="Misra M."/>
            <person name="Chertkov O."/>
            <person name="Detter J.C."/>
            <person name="Han C."/>
            <person name="Tapia R."/>
            <person name="Land M."/>
            <person name="Hauser L."/>
            <person name="Kyrpides N."/>
            <person name="Ivanova N."/>
            <person name="Pagani I."/>
            <person name="Mouttaki H."/>
            <person name="He Z."/>
            <person name="Zhou J."/>
            <person name="Hemme C.L."/>
            <person name="Woyke T."/>
        </authorList>
    </citation>
    <scope>NUCLEOTIDE SEQUENCE [LARGE SCALE GENOMIC DNA]</scope>
    <source>
        <strain evidence="6">DSM 2782</strain>
    </source>
</reference>
<dbReference type="PANTHER" id="PTHR30146">
    <property type="entry name" value="LACI-RELATED TRANSCRIPTIONAL REPRESSOR"/>
    <property type="match status" value="1"/>
</dbReference>
<evidence type="ECO:0000256" key="1">
    <source>
        <dbReference type="ARBA" id="ARBA00022491"/>
    </source>
</evidence>
<feature type="domain" description="HTH lacI-type" evidence="5">
    <location>
        <begin position="3"/>
        <end position="57"/>
    </location>
</feature>
<name>F1T787_9FIRM</name>
<dbReference type="STRING" id="588581.Cpap_3767"/>
<dbReference type="RefSeq" id="WP_004615989.1">
    <property type="nucleotide sequence ID" value="NZ_ACXX02000001.1"/>
</dbReference>
<evidence type="ECO:0000313" key="6">
    <source>
        <dbReference type="EMBL" id="EGD49335.1"/>
    </source>
</evidence>
<reference evidence="6" key="1">
    <citation type="submission" date="2009-07" db="EMBL/GenBank/DDBJ databases">
        <authorList>
            <consortium name="US DOE Joint Genome Institute (JGI-PGF)"/>
            <person name="Lucas S."/>
            <person name="Copeland A."/>
            <person name="Lapidus A."/>
            <person name="Glavina del Rio T."/>
            <person name="Tice H."/>
            <person name="Bruce D."/>
            <person name="Goodwin L."/>
            <person name="Pitluck S."/>
            <person name="Larimer F."/>
            <person name="Land M.L."/>
            <person name="Mouttaki H."/>
            <person name="He Z."/>
            <person name="Zhou J."/>
            <person name="Hemme C.L."/>
        </authorList>
    </citation>
    <scope>NUCLEOTIDE SEQUENCE [LARGE SCALE GENOMIC DNA]</scope>
    <source>
        <strain evidence="6">DSM 2782</strain>
    </source>
</reference>
<dbReference type="InterPro" id="IPR028082">
    <property type="entry name" value="Peripla_BP_I"/>
</dbReference>
<gene>
    <name evidence="6" type="ORF">Cpap_3767</name>
</gene>
<dbReference type="SUPFAM" id="SSF53822">
    <property type="entry name" value="Periplasmic binding protein-like I"/>
    <property type="match status" value="1"/>
</dbReference>
<dbReference type="InterPro" id="IPR010982">
    <property type="entry name" value="Lambda_DNA-bd_dom_sf"/>
</dbReference>
<accession>F1T787</accession>
<keyword evidence="4" id="KW-0804">Transcription</keyword>
<dbReference type="CDD" id="cd06267">
    <property type="entry name" value="PBP1_LacI_sugar_binding-like"/>
    <property type="match status" value="1"/>
</dbReference>
<protein>
    <submittedName>
        <fullName evidence="6">Transcriptional regulator, LacI family</fullName>
    </submittedName>
</protein>